<dbReference type="RefSeq" id="WP_135391904.1">
    <property type="nucleotide sequence ID" value="NZ_SRMB01000001.1"/>
</dbReference>
<gene>
    <name evidence="1" type="ORF">E5K02_02935</name>
</gene>
<evidence type="ECO:0000313" key="2">
    <source>
        <dbReference type="Proteomes" id="UP000298471"/>
    </source>
</evidence>
<sequence>MAHISSTQEPPTSIGASCVEICSLVTFRTAPKLFYLGPLPKIMVTYDVEKWQQDLQKPATYRQQSQNK</sequence>
<proteinExistence type="predicted"/>
<comment type="caution">
    <text evidence="1">The sequence shown here is derived from an EMBL/GenBank/DDBJ whole genome shotgun (WGS) entry which is preliminary data.</text>
</comment>
<organism evidence="1 2">
    <name type="scientific">Hymenobacter metallicola</name>
    <dbReference type="NCBI Taxonomy" id="2563114"/>
    <lineage>
        <taxon>Bacteria</taxon>
        <taxon>Pseudomonadati</taxon>
        <taxon>Bacteroidota</taxon>
        <taxon>Cytophagia</taxon>
        <taxon>Cytophagales</taxon>
        <taxon>Hymenobacteraceae</taxon>
        <taxon>Hymenobacter</taxon>
    </lineage>
</organism>
<evidence type="ECO:0000313" key="1">
    <source>
        <dbReference type="EMBL" id="TGE28437.1"/>
    </source>
</evidence>
<dbReference type="EMBL" id="SRMB01000001">
    <property type="protein sequence ID" value="TGE28437.1"/>
    <property type="molecule type" value="Genomic_DNA"/>
</dbReference>
<dbReference type="AlphaFoldDB" id="A0A4Z0QEH2"/>
<accession>A0A4Z0QEH2</accession>
<reference evidence="1 2" key="1">
    <citation type="submission" date="2019-04" db="EMBL/GenBank/DDBJ databases">
        <authorList>
            <person name="Feng G."/>
            <person name="Zhang J."/>
            <person name="Zhu H."/>
        </authorList>
    </citation>
    <scope>NUCLEOTIDE SEQUENCE [LARGE SCALE GENOMIC DNA]</scope>
    <source>
        <strain evidence="1 2">9PBR-1</strain>
    </source>
</reference>
<name>A0A4Z0QEH2_9BACT</name>
<keyword evidence="2" id="KW-1185">Reference proteome</keyword>
<protein>
    <submittedName>
        <fullName evidence="1">Uncharacterized protein</fullName>
    </submittedName>
</protein>
<dbReference type="Proteomes" id="UP000298471">
    <property type="component" value="Unassembled WGS sequence"/>
</dbReference>